<dbReference type="CDD" id="cd08368">
    <property type="entry name" value="LIM"/>
    <property type="match status" value="1"/>
</dbReference>
<dbReference type="PROSITE" id="PS50023">
    <property type="entry name" value="LIM_DOMAIN_2"/>
    <property type="match status" value="2"/>
</dbReference>
<dbReference type="GO" id="GO:0030695">
    <property type="term" value="F:GTPase regulator activity"/>
    <property type="evidence" value="ECO:0007669"/>
    <property type="project" value="UniProtKB-ARBA"/>
</dbReference>
<dbReference type="PANTHER" id="PTHR24216">
    <property type="entry name" value="PAXILLIN-RELATED"/>
    <property type="match status" value="1"/>
</dbReference>
<dbReference type="Pfam" id="PF00412">
    <property type="entry name" value="LIM"/>
    <property type="match status" value="2"/>
</dbReference>
<feature type="compositionally biased region" description="Low complexity" evidence="4">
    <location>
        <begin position="200"/>
        <end position="215"/>
    </location>
</feature>
<evidence type="ECO:0000256" key="4">
    <source>
        <dbReference type="SAM" id="MobiDB-lite"/>
    </source>
</evidence>
<dbReference type="Gene3D" id="2.10.110.10">
    <property type="entry name" value="Cysteine Rich Protein"/>
    <property type="match status" value="2"/>
</dbReference>
<dbReference type="FunFam" id="2.10.110.10:FF:000105">
    <property type="entry name" value="Similar to LIM domain-containing protein"/>
    <property type="match status" value="1"/>
</dbReference>
<reference evidence="6" key="1">
    <citation type="journal article" date="2023" name="Mol. Phylogenet. Evol.">
        <title>Genome-scale phylogeny and comparative genomics of the fungal order Sordariales.</title>
        <authorList>
            <person name="Hensen N."/>
            <person name="Bonometti L."/>
            <person name="Westerberg I."/>
            <person name="Brannstrom I.O."/>
            <person name="Guillou S."/>
            <person name="Cros-Aarteil S."/>
            <person name="Calhoun S."/>
            <person name="Haridas S."/>
            <person name="Kuo A."/>
            <person name="Mondo S."/>
            <person name="Pangilinan J."/>
            <person name="Riley R."/>
            <person name="LaButti K."/>
            <person name="Andreopoulos B."/>
            <person name="Lipzen A."/>
            <person name="Chen C."/>
            <person name="Yan M."/>
            <person name="Daum C."/>
            <person name="Ng V."/>
            <person name="Clum A."/>
            <person name="Steindorff A."/>
            <person name="Ohm R.A."/>
            <person name="Martin F."/>
            <person name="Silar P."/>
            <person name="Natvig D.O."/>
            <person name="Lalanne C."/>
            <person name="Gautier V."/>
            <person name="Ament-Velasquez S.L."/>
            <person name="Kruys A."/>
            <person name="Hutchinson M.I."/>
            <person name="Powell A.J."/>
            <person name="Barry K."/>
            <person name="Miller A.N."/>
            <person name="Grigoriev I.V."/>
            <person name="Debuchy R."/>
            <person name="Gladieux P."/>
            <person name="Hiltunen Thoren M."/>
            <person name="Johannesson H."/>
        </authorList>
    </citation>
    <scope>NUCLEOTIDE SEQUENCE</scope>
    <source>
        <strain evidence="6">CBS 958.72</strain>
    </source>
</reference>
<feature type="region of interest" description="Disordered" evidence="4">
    <location>
        <begin position="56"/>
        <end position="75"/>
    </location>
</feature>
<keyword evidence="3" id="KW-0440">LIM domain</keyword>
<feature type="compositionally biased region" description="Gly residues" evidence="4">
    <location>
        <begin position="669"/>
        <end position="679"/>
    </location>
</feature>
<feature type="compositionally biased region" description="Basic and acidic residues" evidence="4">
    <location>
        <begin position="434"/>
        <end position="447"/>
    </location>
</feature>
<accession>A0AAE0KB35</accession>
<organism evidence="6 7">
    <name type="scientific">Lasiosphaeria ovina</name>
    <dbReference type="NCBI Taxonomy" id="92902"/>
    <lineage>
        <taxon>Eukaryota</taxon>
        <taxon>Fungi</taxon>
        <taxon>Dikarya</taxon>
        <taxon>Ascomycota</taxon>
        <taxon>Pezizomycotina</taxon>
        <taxon>Sordariomycetes</taxon>
        <taxon>Sordariomycetidae</taxon>
        <taxon>Sordariales</taxon>
        <taxon>Lasiosphaeriaceae</taxon>
        <taxon>Lasiosphaeria</taxon>
    </lineage>
</organism>
<dbReference type="SUPFAM" id="SSF57716">
    <property type="entry name" value="Glucocorticoid receptor-like (DNA-binding domain)"/>
    <property type="match status" value="1"/>
</dbReference>
<name>A0AAE0KB35_9PEZI</name>
<feature type="compositionally biased region" description="Polar residues" evidence="4">
    <location>
        <begin position="381"/>
        <end position="395"/>
    </location>
</feature>
<feature type="region of interest" description="Disordered" evidence="4">
    <location>
        <begin position="647"/>
        <end position="690"/>
    </location>
</feature>
<dbReference type="SMART" id="SM00132">
    <property type="entry name" value="LIM"/>
    <property type="match status" value="2"/>
</dbReference>
<reference evidence="6" key="2">
    <citation type="submission" date="2023-06" db="EMBL/GenBank/DDBJ databases">
        <authorList>
            <consortium name="Lawrence Berkeley National Laboratory"/>
            <person name="Haridas S."/>
            <person name="Hensen N."/>
            <person name="Bonometti L."/>
            <person name="Westerberg I."/>
            <person name="Brannstrom I.O."/>
            <person name="Guillou S."/>
            <person name="Cros-Aarteil S."/>
            <person name="Calhoun S."/>
            <person name="Kuo A."/>
            <person name="Mondo S."/>
            <person name="Pangilinan J."/>
            <person name="Riley R."/>
            <person name="Labutti K."/>
            <person name="Andreopoulos B."/>
            <person name="Lipzen A."/>
            <person name="Chen C."/>
            <person name="Yanf M."/>
            <person name="Daum C."/>
            <person name="Ng V."/>
            <person name="Clum A."/>
            <person name="Steindorff A."/>
            <person name="Ohm R."/>
            <person name="Martin F."/>
            <person name="Silar P."/>
            <person name="Natvig D."/>
            <person name="Lalanne C."/>
            <person name="Gautier V."/>
            <person name="Ament-Velasquez S.L."/>
            <person name="Kruys A."/>
            <person name="Hutchinson M.I."/>
            <person name="Powell A.J."/>
            <person name="Barry K."/>
            <person name="Miller A.N."/>
            <person name="Grigoriev I.V."/>
            <person name="Debuchy R."/>
            <person name="Gladieux P."/>
            <person name="Thoren M.H."/>
            <person name="Johannesson H."/>
        </authorList>
    </citation>
    <scope>NUCLEOTIDE SEQUENCE</scope>
    <source>
        <strain evidence="6">CBS 958.72</strain>
    </source>
</reference>
<evidence type="ECO:0000313" key="6">
    <source>
        <dbReference type="EMBL" id="KAK3373473.1"/>
    </source>
</evidence>
<feature type="compositionally biased region" description="Low complexity" evidence="4">
    <location>
        <begin position="362"/>
        <end position="375"/>
    </location>
</feature>
<feature type="domain" description="LIM zinc-binding" evidence="5">
    <location>
        <begin position="524"/>
        <end position="587"/>
    </location>
</feature>
<dbReference type="PROSITE" id="PS00478">
    <property type="entry name" value="LIM_DOMAIN_1"/>
    <property type="match status" value="1"/>
</dbReference>
<proteinExistence type="predicted"/>
<comment type="caution">
    <text evidence="6">The sequence shown here is derived from an EMBL/GenBank/DDBJ whole genome shotgun (WGS) entry which is preliminary data.</text>
</comment>
<feature type="compositionally biased region" description="Pro residues" evidence="4">
    <location>
        <begin position="653"/>
        <end position="665"/>
    </location>
</feature>
<feature type="compositionally biased region" description="Polar residues" evidence="4">
    <location>
        <begin position="152"/>
        <end position="163"/>
    </location>
</feature>
<feature type="domain" description="LIM zinc-binding" evidence="5">
    <location>
        <begin position="588"/>
        <end position="646"/>
    </location>
</feature>
<keyword evidence="2 3" id="KW-0862">Zinc</keyword>
<feature type="compositionally biased region" description="Low complexity" evidence="4">
    <location>
        <begin position="92"/>
        <end position="101"/>
    </location>
</feature>
<keyword evidence="7" id="KW-1185">Reference proteome</keyword>
<evidence type="ECO:0000256" key="2">
    <source>
        <dbReference type="ARBA" id="ARBA00022833"/>
    </source>
</evidence>
<evidence type="ECO:0000256" key="1">
    <source>
        <dbReference type="ARBA" id="ARBA00022723"/>
    </source>
</evidence>
<dbReference type="CDD" id="cd09397">
    <property type="entry name" value="LIM1_UF1"/>
    <property type="match status" value="1"/>
</dbReference>
<dbReference type="Proteomes" id="UP001287356">
    <property type="component" value="Unassembled WGS sequence"/>
</dbReference>
<gene>
    <name evidence="6" type="ORF">B0T24DRAFT_593666</name>
</gene>
<feature type="compositionally biased region" description="Basic and acidic residues" evidence="4">
    <location>
        <begin position="113"/>
        <end position="124"/>
    </location>
</feature>
<keyword evidence="1 3" id="KW-0479">Metal-binding</keyword>
<protein>
    <recommendedName>
        <fullName evidence="5">LIM zinc-binding domain-containing protein</fullName>
    </recommendedName>
</protein>
<feature type="compositionally biased region" description="Low complexity" evidence="4">
    <location>
        <begin position="343"/>
        <end position="354"/>
    </location>
</feature>
<dbReference type="AlphaFoldDB" id="A0AAE0KB35"/>
<dbReference type="EMBL" id="JAULSN010000004">
    <property type="protein sequence ID" value="KAK3373473.1"/>
    <property type="molecule type" value="Genomic_DNA"/>
</dbReference>
<feature type="compositionally biased region" description="Low complexity" evidence="4">
    <location>
        <begin position="460"/>
        <end position="474"/>
    </location>
</feature>
<feature type="compositionally biased region" description="Polar residues" evidence="4">
    <location>
        <begin position="63"/>
        <end position="75"/>
    </location>
</feature>
<evidence type="ECO:0000256" key="3">
    <source>
        <dbReference type="PROSITE-ProRule" id="PRU00125"/>
    </source>
</evidence>
<evidence type="ECO:0000259" key="5">
    <source>
        <dbReference type="PROSITE" id="PS50023"/>
    </source>
</evidence>
<dbReference type="InterPro" id="IPR001781">
    <property type="entry name" value="Znf_LIM"/>
</dbReference>
<sequence length="701" mass="75284">MAGAVRESSFMPTVKCSDCGLQIEISLMGEHICSGKPSTQPTPPMPIPSLFERFMPFGGPAANNKQSRTPPQVDTSAANRAFMGQGELTPVSMSSGSRSVSPKTPNGRPGAGRADEDFAPRIADDSPLPQQSRRPGGYGGFGDGDGYEDSLYPTNTAKKQASSLMDRANTIAPGPFDSGRRPPLSGRTASAGDIWSERQGPSPNLSSSIGSLGSSKTPKAPRKNGYGGFGPPQREELTPEPLGLPSRSATFPRSGDTLDPPMRTPSAPGPRPDRLRVPSDDSQDMDGRFLMTSERSRRPSRGPDTSRPPPPRSAGIVRPSTPGALAINLAEEFGSGNPYHAPSDSSSSSASGFSQPERRPSEASSRSSPPRSASSKWGRNPSDTSGLDNIMSDLQPSMVEPDIRVQVVSPPTRSASDTRGRPPPLTIRPPGGRGYDRRYDPRIDPRNRQGVSPIDSPVIDTPSTADPPSAADAPMLIVGDDFSPLPTAPPRLTRSPEPMQDRSRFGPRGPLRSRSRDPSQPSRGACESCKEPIVGKSISSADGRLTGRYHKACFVCTDCRQPFPSSTFYVIENKPYCERDYHERNDSLCTTCDKGIEGQYLEDESAKKHHVGCFRCRECGMALNNAYFEVDKKAYCEKDAMKLVQPPTLTNIAPPPRNGQGPPRPMLGLPGGPRAGIGLPGRSPLGPRPRMEKRMTRLGMM</sequence>
<feature type="region of interest" description="Disordered" evidence="4">
    <location>
        <begin position="88"/>
        <end position="528"/>
    </location>
</feature>
<evidence type="ECO:0000313" key="7">
    <source>
        <dbReference type="Proteomes" id="UP001287356"/>
    </source>
</evidence>
<dbReference type="PANTHER" id="PTHR24216:SF65">
    <property type="entry name" value="PAXILLIN-LIKE PROTEIN 1"/>
    <property type="match status" value="1"/>
</dbReference>
<dbReference type="GO" id="GO:0046872">
    <property type="term" value="F:metal ion binding"/>
    <property type="evidence" value="ECO:0007669"/>
    <property type="project" value="UniProtKB-KW"/>
</dbReference>